<accession>A0A7S8D7W8</accession>
<protein>
    <submittedName>
        <fullName evidence="1">Uncharacterized protein</fullName>
    </submittedName>
</protein>
<name>A0A7S8D7W8_FUSCU</name>
<sequence>MHADEDMMLDIAPIVGVGSIFVMLLDVADAAKETLGVRPEYTHLLSRVHTCSLFMRYQT</sequence>
<dbReference type="EMBL" id="CP064749">
    <property type="protein sequence ID" value="QPC63637.1"/>
    <property type="molecule type" value="Genomic_DNA"/>
</dbReference>
<gene>
    <name evidence="1" type="ORF">HYE67_005868</name>
</gene>
<dbReference type="Proteomes" id="UP000663297">
    <property type="component" value="Chromosome 3"/>
</dbReference>
<evidence type="ECO:0000313" key="2">
    <source>
        <dbReference type="Proteomes" id="UP000663297"/>
    </source>
</evidence>
<evidence type="ECO:0000313" key="1">
    <source>
        <dbReference type="EMBL" id="QPC63637.1"/>
    </source>
</evidence>
<organism evidence="1 2">
    <name type="scientific">Fusarium culmorum</name>
    <dbReference type="NCBI Taxonomy" id="5516"/>
    <lineage>
        <taxon>Eukaryota</taxon>
        <taxon>Fungi</taxon>
        <taxon>Dikarya</taxon>
        <taxon>Ascomycota</taxon>
        <taxon>Pezizomycotina</taxon>
        <taxon>Sordariomycetes</taxon>
        <taxon>Hypocreomycetidae</taxon>
        <taxon>Hypocreales</taxon>
        <taxon>Nectriaceae</taxon>
        <taxon>Fusarium</taxon>
    </lineage>
</organism>
<dbReference type="AlphaFoldDB" id="A0A7S8D7W8"/>
<proteinExistence type="predicted"/>
<reference evidence="1" key="1">
    <citation type="submission" date="2020-11" db="EMBL/GenBank/DDBJ databases">
        <title>The chromosome-scale genome resource for two endophytic Fusarium species: F. culmorum and F. pseudograminearum.</title>
        <authorList>
            <person name="Yuan Z."/>
        </authorList>
    </citation>
    <scope>NUCLEOTIDE SEQUENCE</scope>
    <source>
        <strain evidence="1">Class2-1B</strain>
    </source>
</reference>